<dbReference type="InterPro" id="IPR017972">
    <property type="entry name" value="Cyt_P450_CS"/>
</dbReference>
<evidence type="ECO:0000256" key="4">
    <source>
        <dbReference type="ARBA" id="ARBA00023004"/>
    </source>
</evidence>
<evidence type="ECO:0000256" key="6">
    <source>
        <dbReference type="RuleBase" id="RU000461"/>
    </source>
</evidence>
<dbReference type="InterPro" id="IPR050121">
    <property type="entry name" value="Cytochrome_P450_monoxygenase"/>
</dbReference>
<evidence type="ECO:0000256" key="3">
    <source>
        <dbReference type="ARBA" id="ARBA00022723"/>
    </source>
</evidence>
<dbReference type="PROSITE" id="PS00086">
    <property type="entry name" value="CYTOCHROME_P450"/>
    <property type="match status" value="1"/>
</dbReference>
<organism evidence="7 8">
    <name type="scientific">Collybiopsis confluens</name>
    <dbReference type="NCBI Taxonomy" id="2823264"/>
    <lineage>
        <taxon>Eukaryota</taxon>
        <taxon>Fungi</taxon>
        <taxon>Dikarya</taxon>
        <taxon>Basidiomycota</taxon>
        <taxon>Agaricomycotina</taxon>
        <taxon>Agaricomycetes</taxon>
        <taxon>Agaricomycetidae</taxon>
        <taxon>Agaricales</taxon>
        <taxon>Marasmiineae</taxon>
        <taxon>Omphalotaceae</taxon>
        <taxon>Collybiopsis</taxon>
    </lineage>
</organism>
<dbReference type="InterPro" id="IPR002401">
    <property type="entry name" value="Cyt_P450_E_grp-I"/>
</dbReference>
<accession>A0A8H5HUM5</accession>
<keyword evidence="6" id="KW-0503">Monooxygenase</keyword>
<dbReference type="EMBL" id="JAACJN010000020">
    <property type="protein sequence ID" value="KAF5389785.1"/>
    <property type="molecule type" value="Genomic_DNA"/>
</dbReference>
<dbReference type="InterPro" id="IPR001128">
    <property type="entry name" value="Cyt_P450"/>
</dbReference>
<dbReference type="GO" id="GO:0016705">
    <property type="term" value="F:oxidoreductase activity, acting on paired donors, with incorporation or reduction of molecular oxygen"/>
    <property type="evidence" value="ECO:0007669"/>
    <property type="project" value="InterPro"/>
</dbReference>
<evidence type="ECO:0000256" key="2">
    <source>
        <dbReference type="ARBA" id="ARBA00005179"/>
    </source>
</evidence>
<keyword evidence="4 5" id="KW-0408">Iron</keyword>
<dbReference type="PANTHER" id="PTHR24305:SF152">
    <property type="entry name" value="P450, PUTATIVE (EUROFUNG)-RELATED"/>
    <property type="match status" value="1"/>
</dbReference>
<dbReference type="InterPro" id="IPR036396">
    <property type="entry name" value="Cyt_P450_sf"/>
</dbReference>
<keyword evidence="3 5" id="KW-0479">Metal-binding</keyword>
<dbReference type="PRINTS" id="PR00463">
    <property type="entry name" value="EP450I"/>
</dbReference>
<dbReference type="Gene3D" id="1.10.630.10">
    <property type="entry name" value="Cytochrome P450"/>
    <property type="match status" value="1"/>
</dbReference>
<keyword evidence="5 6" id="KW-0349">Heme</keyword>
<name>A0A8H5HUM5_9AGAR</name>
<dbReference type="Pfam" id="PF00067">
    <property type="entry name" value="p450"/>
    <property type="match status" value="1"/>
</dbReference>
<protein>
    <recommendedName>
        <fullName evidence="9">Cytochrome P450</fullName>
    </recommendedName>
</protein>
<sequence length="501" mass="56664">MSNSTLVVSALLSYVAAVSLYRLYFHPLHRFPGPMLAALTSWYETYFNLVLGGGIVDEMERLHKVYGPVVRIGPNLLHFNDRRAYHDIYAGIAIKDASFYRSMLAHAKQSSAAFSDPQEARDRRNLLAPLFSRQAVMKLEYTIQKKADQLVNVLQDEHSTADSSARLSFAYRSLASDLIVDYCFADSTDTLSDPDFCHPSAVETRELLKRMWIQISFPFLTDFVTRAPQTLVLWLFPGFASYIETKARYGHQIDSYLADPESLYTTEHETIYHHLLEPKNSELRPSKTSLVHEAFSLVAAGSDTVGHACTVGTYFALSNPSIKRRLSEELRDAWPDKGRPMNFTALEKLPYLTAFVKESLRTSMGIFHPMPRVTGPGITDIAGWKIPPGTVVAMSIFFMHMNPQVFKEPRTFNPDRWLGEDTSEIMTVDFLPFSKGPRKCIGLNLAWAELYLILGNIFRKLDLSLVGDTEVVDTDLGNFKDYVAPLWEKAGYKAFVKKAHD</sequence>
<dbReference type="PANTHER" id="PTHR24305">
    <property type="entry name" value="CYTOCHROME P450"/>
    <property type="match status" value="1"/>
</dbReference>
<dbReference type="SUPFAM" id="SSF48264">
    <property type="entry name" value="Cytochrome P450"/>
    <property type="match status" value="1"/>
</dbReference>
<proteinExistence type="inferred from homology"/>
<comment type="pathway">
    <text evidence="2">Secondary metabolite biosynthesis.</text>
</comment>
<evidence type="ECO:0000313" key="8">
    <source>
        <dbReference type="Proteomes" id="UP000518752"/>
    </source>
</evidence>
<keyword evidence="8" id="KW-1185">Reference proteome</keyword>
<dbReference type="CDD" id="cd11062">
    <property type="entry name" value="CYP58-like"/>
    <property type="match status" value="1"/>
</dbReference>
<evidence type="ECO:0000256" key="5">
    <source>
        <dbReference type="PIRSR" id="PIRSR602401-1"/>
    </source>
</evidence>
<dbReference type="AlphaFoldDB" id="A0A8H5HUM5"/>
<comment type="similarity">
    <text evidence="6">Belongs to the cytochrome P450 family.</text>
</comment>
<dbReference type="Proteomes" id="UP000518752">
    <property type="component" value="Unassembled WGS sequence"/>
</dbReference>
<evidence type="ECO:0008006" key="9">
    <source>
        <dbReference type="Google" id="ProtNLM"/>
    </source>
</evidence>
<gene>
    <name evidence="7" type="ORF">D9757_006034</name>
</gene>
<keyword evidence="6" id="KW-0560">Oxidoreductase</keyword>
<reference evidence="7 8" key="1">
    <citation type="journal article" date="2020" name="ISME J.">
        <title>Uncovering the hidden diversity of litter-decomposition mechanisms in mushroom-forming fungi.</title>
        <authorList>
            <person name="Floudas D."/>
            <person name="Bentzer J."/>
            <person name="Ahren D."/>
            <person name="Johansson T."/>
            <person name="Persson P."/>
            <person name="Tunlid A."/>
        </authorList>
    </citation>
    <scope>NUCLEOTIDE SEQUENCE [LARGE SCALE GENOMIC DNA]</scope>
    <source>
        <strain evidence="7 8">CBS 406.79</strain>
    </source>
</reference>
<comment type="cofactor">
    <cofactor evidence="1 5">
        <name>heme</name>
        <dbReference type="ChEBI" id="CHEBI:30413"/>
    </cofactor>
</comment>
<feature type="binding site" description="axial binding residue" evidence="5">
    <location>
        <position position="440"/>
    </location>
    <ligand>
        <name>heme</name>
        <dbReference type="ChEBI" id="CHEBI:30413"/>
    </ligand>
    <ligandPart>
        <name>Fe</name>
        <dbReference type="ChEBI" id="CHEBI:18248"/>
    </ligandPart>
</feature>
<dbReference type="GO" id="GO:0020037">
    <property type="term" value="F:heme binding"/>
    <property type="evidence" value="ECO:0007669"/>
    <property type="project" value="InterPro"/>
</dbReference>
<comment type="caution">
    <text evidence="7">The sequence shown here is derived from an EMBL/GenBank/DDBJ whole genome shotgun (WGS) entry which is preliminary data.</text>
</comment>
<evidence type="ECO:0000313" key="7">
    <source>
        <dbReference type="EMBL" id="KAF5389785.1"/>
    </source>
</evidence>
<dbReference type="OrthoDB" id="1470350at2759"/>
<dbReference type="GO" id="GO:0004497">
    <property type="term" value="F:monooxygenase activity"/>
    <property type="evidence" value="ECO:0007669"/>
    <property type="project" value="UniProtKB-KW"/>
</dbReference>
<evidence type="ECO:0000256" key="1">
    <source>
        <dbReference type="ARBA" id="ARBA00001971"/>
    </source>
</evidence>
<dbReference type="GO" id="GO:0005506">
    <property type="term" value="F:iron ion binding"/>
    <property type="evidence" value="ECO:0007669"/>
    <property type="project" value="InterPro"/>
</dbReference>